<sequence>MPLVDPVTMGTGSKDLATRWLSQVAGKKIGNVTDETTFAKSELPKEHRILKEGDMATMDHNPDRLNLHVDNDGTVKNVTAG</sequence>
<dbReference type="Pfam" id="PF11720">
    <property type="entry name" value="Inhibitor_I78"/>
    <property type="match status" value="1"/>
</dbReference>
<evidence type="ECO:0008006" key="4">
    <source>
        <dbReference type="Google" id="ProtNLM"/>
    </source>
</evidence>
<evidence type="ECO:0000313" key="2">
    <source>
        <dbReference type="EMBL" id="KAF2234907.1"/>
    </source>
</evidence>
<feature type="region of interest" description="Disordered" evidence="1">
    <location>
        <begin position="57"/>
        <end position="81"/>
    </location>
</feature>
<keyword evidence="3" id="KW-1185">Reference proteome</keyword>
<name>A0A6A6HA74_VIRVR</name>
<dbReference type="Gene3D" id="3.30.10.10">
    <property type="entry name" value="Trypsin Inhibitor V, subunit A"/>
    <property type="match status" value="1"/>
</dbReference>
<gene>
    <name evidence="2" type="ORF">EV356DRAFT_576354</name>
</gene>
<dbReference type="EMBL" id="ML991795">
    <property type="protein sequence ID" value="KAF2234907.1"/>
    <property type="molecule type" value="Genomic_DNA"/>
</dbReference>
<proteinExistence type="predicted"/>
<dbReference type="Proteomes" id="UP000800092">
    <property type="component" value="Unassembled WGS sequence"/>
</dbReference>
<dbReference type="PANTHER" id="PTHR39600">
    <property type="entry name" value="PEPTIDASE INHIBITOR I78 FAMILY PROTEIN"/>
    <property type="match status" value="1"/>
</dbReference>
<dbReference type="PANTHER" id="PTHR39600:SF1">
    <property type="entry name" value="PEPTIDASE INHIBITOR I78 FAMILY PROTEIN"/>
    <property type="match status" value="1"/>
</dbReference>
<organism evidence="2 3">
    <name type="scientific">Viridothelium virens</name>
    <name type="common">Speckled blister lichen</name>
    <name type="synonym">Trypethelium virens</name>
    <dbReference type="NCBI Taxonomy" id="1048519"/>
    <lineage>
        <taxon>Eukaryota</taxon>
        <taxon>Fungi</taxon>
        <taxon>Dikarya</taxon>
        <taxon>Ascomycota</taxon>
        <taxon>Pezizomycotina</taxon>
        <taxon>Dothideomycetes</taxon>
        <taxon>Dothideomycetes incertae sedis</taxon>
        <taxon>Trypetheliales</taxon>
        <taxon>Trypetheliaceae</taxon>
        <taxon>Viridothelium</taxon>
    </lineage>
</organism>
<feature type="compositionally biased region" description="Basic and acidic residues" evidence="1">
    <location>
        <begin position="60"/>
        <end position="73"/>
    </location>
</feature>
<dbReference type="OrthoDB" id="10013825at2759"/>
<dbReference type="AlphaFoldDB" id="A0A6A6HA74"/>
<evidence type="ECO:0000256" key="1">
    <source>
        <dbReference type="SAM" id="MobiDB-lite"/>
    </source>
</evidence>
<dbReference type="InterPro" id="IPR021719">
    <property type="entry name" value="Prot_inh_I78"/>
</dbReference>
<protein>
    <recommendedName>
        <fullName evidence="4">Proteinase inhibitor I78</fullName>
    </recommendedName>
</protein>
<accession>A0A6A6HA74</accession>
<evidence type="ECO:0000313" key="3">
    <source>
        <dbReference type="Proteomes" id="UP000800092"/>
    </source>
</evidence>
<reference evidence="2" key="1">
    <citation type="journal article" date="2020" name="Stud. Mycol.">
        <title>101 Dothideomycetes genomes: a test case for predicting lifestyles and emergence of pathogens.</title>
        <authorList>
            <person name="Haridas S."/>
            <person name="Albert R."/>
            <person name="Binder M."/>
            <person name="Bloem J."/>
            <person name="Labutti K."/>
            <person name="Salamov A."/>
            <person name="Andreopoulos B."/>
            <person name="Baker S."/>
            <person name="Barry K."/>
            <person name="Bills G."/>
            <person name="Bluhm B."/>
            <person name="Cannon C."/>
            <person name="Castanera R."/>
            <person name="Culley D."/>
            <person name="Daum C."/>
            <person name="Ezra D."/>
            <person name="Gonzalez J."/>
            <person name="Henrissat B."/>
            <person name="Kuo A."/>
            <person name="Liang C."/>
            <person name="Lipzen A."/>
            <person name="Lutzoni F."/>
            <person name="Magnuson J."/>
            <person name="Mondo S."/>
            <person name="Nolan M."/>
            <person name="Ohm R."/>
            <person name="Pangilinan J."/>
            <person name="Park H.-J."/>
            <person name="Ramirez L."/>
            <person name="Alfaro M."/>
            <person name="Sun H."/>
            <person name="Tritt A."/>
            <person name="Yoshinaga Y."/>
            <person name="Zwiers L.-H."/>
            <person name="Turgeon B."/>
            <person name="Goodwin S."/>
            <person name="Spatafora J."/>
            <person name="Crous P."/>
            <person name="Grigoriev I."/>
        </authorList>
    </citation>
    <scope>NUCLEOTIDE SEQUENCE</scope>
    <source>
        <strain evidence="2">Tuck. ex Michener</strain>
    </source>
</reference>